<keyword evidence="3" id="KW-1185">Reference proteome</keyword>
<dbReference type="InterPro" id="IPR026866">
    <property type="entry name" value="CR006_AAA"/>
</dbReference>
<evidence type="ECO:0000313" key="3">
    <source>
        <dbReference type="Proteomes" id="UP001623558"/>
    </source>
</evidence>
<evidence type="ECO:0000259" key="1">
    <source>
        <dbReference type="Pfam" id="PF13166"/>
    </source>
</evidence>
<name>A0ABW8RT01_9BACT</name>
<accession>A0ABW8RT01</accession>
<gene>
    <name evidence="2" type="ORF">U0R11_05590</name>
</gene>
<dbReference type="EMBL" id="JBEWZH010000003">
    <property type="protein sequence ID" value="MFL0161857.1"/>
    <property type="molecule type" value="Genomic_DNA"/>
</dbReference>
<organism evidence="2 3">
    <name type="scientific">Aquirufa salirivi</name>
    <dbReference type="NCBI Taxonomy" id="3104729"/>
    <lineage>
        <taxon>Bacteria</taxon>
        <taxon>Pseudomonadati</taxon>
        <taxon>Bacteroidota</taxon>
        <taxon>Cytophagia</taxon>
        <taxon>Cytophagales</taxon>
        <taxon>Flectobacillaceae</taxon>
        <taxon>Aquirufa</taxon>
    </lineage>
</organism>
<proteinExistence type="predicted"/>
<evidence type="ECO:0000313" key="2">
    <source>
        <dbReference type="EMBL" id="MFL0161857.1"/>
    </source>
</evidence>
<reference evidence="2 3" key="1">
    <citation type="submission" date="2024-07" db="EMBL/GenBank/DDBJ databases">
        <authorList>
            <person name="Pitt A."/>
            <person name="Hahn M.W."/>
        </authorList>
    </citation>
    <scope>NUCLEOTIDE SEQUENCE [LARGE SCALE GENOMIC DNA]</scope>
    <source>
        <strain evidence="2 3">1-SAACH-A3</strain>
    </source>
</reference>
<dbReference type="Proteomes" id="UP001623558">
    <property type="component" value="Unassembled WGS sequence"/>
</dbReference>
<dbReference type="Pfam" id="PF13166">
    <property type="entry name" value="AAA_13"/>
    <property type="match status" value="1"/>
</dbReference>
<dbReference type="RefSeq" id="WP_406750416.1">
    <property type="nucleotide sequence ID" value="NZ_JBEWZH010000003.1"/>
</dbReference>
<sequence length="403" mass="46770">MAAITNFNSLTELAFEFQKYLNGDHRPLKDLILFYAHNGTGKTRLSMEFNGIGKADSRPNTLYYNAFTEDLFNWDNDLDGDEHRVLLLNKYSKFFGGIRDLDIDNKIRPILHNYSNFNFTIDFNYVKPIDAAKKNPETYWAVRFTREELVNGTAQNVENIKISRGEENLFIWCFFLAIYQLAIDGAEGYDWVKYVYIDDPISSLDENNAIALACGLATMVESGIYQEIEEAGEKKKVERERKVKVVLSTHHSLFFNVIYNELKLKRKTFFLHSNNSQDYRLQDTEDTPFFHHISLLSELEKAAKSEVIHTYHFNGLRTVMEKAVSFFGYNRIDEVIHGLEDAVLFHRAVQLLSHGKYSIFAPSPMTPDNKDLFKKILRGFVDKYKFRLPEIFNEGIQPIPAEN</sequence>
<feature type="domain" description="Protein CR006 P-loop" evidence="1">
    <location>
        <begin position="158"/>
        <end position="355"/>
    </location>
</feature>
<comment type="caution">
    <text evidence="2">The sequence shown here is derived from an EMBL/GenBank/DDBJ whole genome shotgun (WGS) entry which is preliminary data.</text>
</comment>
<protein>
    <submittedName>
        <fullName evidence="2">AAA family ATPase</fullName>
    </submittedName>
</protein>